<accession>A0ABM8W340</accession>
<evidence type="ECO:0000313" key="1">
    <source>
        <dbReference type="EMBL" id="CAG8512449.1"/>
    </source>
</evidence>
<dbReference type="Proteomes" id="UP000789901">
    <property type="component" value="Unassembled WGS sequence"/>
</dbReference>
<name>A0ABM8W340_GIGMA</name>
<sequence length="171" mass="19676">MPNRLVNCQAAVVDITPYEEQLNFTVQSIKNFSRNCEVERSAAILHGVLLTFDEAKKIRLHIEYSLSDANGKGRFDFSITWDEDILCVAEVKKEDIEYGLITTGDKWYFSVVTTDNKIGTTDDPLYLHLDSNEEILKEDISALFKMVLSILLYKIKSIEEPQTKFRELITF</sequence>
<proteinExistence type="predicted"/>
<protein>
    <submittedName>
        <fullName evidence="1">2775_t:CDS:1</fullName>
    </submittedName>
</protein>
<gene>
    <name evidence="1" type="ORF">GMARGA_LOCUS2749</name>
</gene>
<evidence type="ECO:0000313" key="2">
    <source>
        <dbReference type="Proteomes" id="UP000789901"/>
    </source>
</evidence>
<reference evidence="1 2" key="1">
    <citation type="submission" date="2021-06" db="EMBL/GenBank/DDBJ databases">
        <authorList>
            <person name="Kallberg Y."/>
            <person name="Tangrot J."/>
            <person name="Rosling A."/>
        </authorList>
    </citation>
    <scope>NUCLEOTIDE SEQUENCE [LARGE SCALE GENOMIC DNA]</scope>
    <source>
        <strain evidence="1 2">120-4 pot B 10/14</strain>
    </source>
</reference>
<keyword evidence="2" id="KW-1185">Reference proteome</keyword>
<dbReference type="EMBL" id="CAJVQB010000900">
    <property type="protein sequence ID" value="CAG8512449.1"/>
    <property type="molecule type" value="Genomic_DNA"/>
</dbReference>
<comment type="caution">
    <text evidence="1">The sequence shown here is derived from an EMBL/GenBank/DDBJ whole genome shotgun (WGS) entry which is preliminary data.</text>
</comment>
<organism evidence="1 2">
    <name type="scientific">Gigaspora margarita</name>
    <dbReference type="NCBI Taxonomy" id="4874"/>
    <lineage>
        <taxon>Eukaryota</taxon>
        <taxon>Fungi</taxon>
        <taxon>Fungi incertae sedis</taxon>
        <taxon>Mucoromycota</taxon>
        <taxon>Glomeromycotina</taxon>
        <taxon>Glomeromycetes</taxon>
        <taxon>Diversisporales</taxon>
        <taxon>Gigasporaceae</taxon>
        <taxon>Gigaspora</taxon>
    </lineage>
</organism>